<comment type="subunit">
    <text evidence="2">Interacts with ribosomal protein uL14 (rplN).</text>
</comment>
<evidence type="ECO:0000256" key="1">
    <source>
        <dbReference type="ARBA" id="ARBA00010574"/>
    </source>
</evidence>
<comment type="function">
    <text evidence="2">Functions as a ribosomal silencing factor. Interacts with ribosomal protein uL14 (rplN), blocking formation of intersubunit bridge B8. Prevents association of the 30S and 50S ribosomal subunits and the formation of functional ribosomes, thus repressing translation.</text>
</comment>
<sequence length="120" mass="13593">MYRSQNILVEKIIEGIQEKKGYDIAVVNLENIEETICNYFIICQGNSPSHVTAITESVAKFAREQAGAKPSAVDGLRNAQWVAMDYTDVIVHIFTPDAHEFYDLENLWTDADITKIEDIQ</sequence>
<dbReference type="Proteomes" id="UP001228403">
    <property type="component" value="Unassembled WGS sequence"/>
</dbReference>
<dbReference type="InterPro" id="IPR043519">
    <property type="entry name" value="NT_sf"/>
</dbReference>
<gene>
    <name evidence="2 3" type="primary">rsfS</name>
    <name evidence="3" type="ORF">QUW02_09040</name>
</gene>
<keyword evidence="2" id="KW-0963">Cytoplasm</keyword>
<proteinExistence type="inferred from homology"/>
<evidence type="ECO:0000313" key="4">
    <source>
        <dbReference type="Proteomes" id="UP001228403"/>
    </source>
</evidence>
<dbReference type="PANTHER" id="PTHR21043:SF0">
    <property type="entry name" value="MITOCHONDRIAL ASSEMBLY OF RIBOSOMAL LARGE SUBUNIT PROTEIN 1"/>
    <property type="match status" value="1"/>
</dbReference>
<evidence type="ECO:0000256" key="2">
    <source>
        <dbReference type="HAMAP-Rule" id="MF_01477"/>
    </source>
</evidence>
<comment type="caution">
    <text evidence="3">The sequence shown here is derived from an EMBL/GenBank/DDBJ whole genome shotgun (WGS) entry which is preliminary data.</text>
</comment>
<evidence type="ECO:0000313" key="3">
    <source>
        <dbReference type="EMBL" id="MDM8146062.1"/>
    </source>
</evidence>
<name>A0ABT7U6A5_9BACE</name>
<organism evidence="3 4">
    <name type="scientific">Bacteroides eggerthii</name>
    <dbReference type="NCBI Taxonomy" id="28111"/>
    <lineage>
        <taxon>Bacteria</taxon>
        <taxon>Pseudomonadati</taxon>
        <taxon>Bacteroidota</taxon>
        <taxon>Bacteroidia</taxon>
        <taxon>Bacteroidales</taxon>
        <taxon>Bacteroidaceae</taxon>
        <taxon>Bacteroides</taxon>
    </lineage>
</organism>
<dbReference type="InterPro" id="IPR004394">
    <property type="entry name" value="Iojap/RsfS/C7orf30"/>
</dbReference>
<protein>
    <recommendedName>
        <fullName evidence="2">Ribosomal silencing factor RsfS</fullName>
    </recommendedName>
</protein>
<comment type="subcellular location">
    <subcellularLocation>
        <location evidence="2">Cytoplasm</location>
    </subcellularLocation>
</comment>
<keyword evidence="2" id="KW-0678">Repressor</keyword>
<dbReference type="EMBL" id="JAUDCF010000021">
    <property type="protein sequence ID" value="MDM8146062.1"/>
    <property type="molecule type" value="Genomic_DNA"/>
</dbReference>
<dbReference type="PANTHER" id="PTHR21043">
    <property type="entry name" value="IOJAP SUPERFAMILY ORTHOLOG"/>
    <property type="match status" value="1"/>
</dbReference>
<dbReference type="Gene3D" id="3.30.460.10">
    <property type="entry name" value="Beta Polymerase, domain 2"/>
    <property type="match status" value="1"/>
</dbReference>
<dbReference type="SUPFAM" id="SSF81301">
    <property type="entry name" value="Nucleotidyltransferase"/>
    <property type="match status" value="1"/>
</dbReference>
<accession>A0ABT7U6A5</accession>
<reference evidence="3 4" key="1">
    <citation type="submission" date="2023-06" db="EMBL/GenBank/DDBJ databases">
        <authorList>
            <person name="Zeman M."/>
            <person name="Kubasova T."/>
            <person name="Jahodarova E."/>
            <person name="Nykrynova M."/>
            <person name="Rychlik I."/>
        </authorList>
    </citation>
    <scope>NUCLEOTIDE SEQUENCE [LARGE SCALE GENOMIC DNA]</scope>
    <source>
        <strain evidence="3 4">ET4</strain>
    </source>
</reference>
<dbReference type="Pfam" id="PF02410">
    <property type="entry name" value="RsfS"/>
    <property type="match status" value="1"/>
</dbReference>
<dbReference type="NCBIfam" id="TIGR00090">
    <property type="entry name" value="rsfS_iojap_ybeB"/>
    <property type="match status" value="1"/>
</dbReference>
<reference evidence="4" key="2">
    <citation type="submission" date="2023-07" db="EMBL/GenBank/DDBJ databases">
        <title>Identification and characterization of horizontal gene transfer across gut microbiota members of farm animals based on homology search.</title>
        <authorList>
            <person name="Schwarzerova J."/>
            <person name="Nykrynova M."/>
            <person name="Jureckova K."/>
            <person name="Cejkova D."/>
            <person name="Rychlik I."/>
        </authorList>
    </citation>
    <scope>NUCLEOTIDE SEQUENCE [LARGE SCALE GENOMIC DNA]</scope>
    <source>
        <strain evidence="4">ET4</strain>
    </source>
</reference>
<dbReference type="HAMAP" id="MF_01477">
    <property type="entry name" value="Iojap_RsfS"/>
    <property type="match status" value="1"/>
</dbReference>
<comment type="similarity">
    <text evidence="1 2">Belongs to the Iojap/RsfS family.</text>
</comment>
<keyword evidence="2" id="KW-0810">Translation regulation</keyword>
<keyword evidence="4" id="KW-1185">Reference proteome</keyword>